<evidence type="ECO:0000313" key="1">
    <source>
        <dbReference type="EMBL" id="TWJ12677.1"/>
    </source>
</evidence>
<name>A0A562V4D5_9ACTN</name>
<dbReference type="AlphaFoldDB" id="A0A562V4D5"/>
<keyword evidence="2" id="KW-1185">Reference proteome</keyword>
<accession>A0A562V4D5</accession>
<gene>
    <name evidence="1" type="ORF">LX16_3439</name>
</gene>
<evidence type="ECO:0000313" key="2">
    <source>
        <dbReference type="Proteomes" id="UP000321617"/>
    </source>
</evidence>
<dbReference type="OrthoDB" id="9979758at2"/>
<dbReference type="EMBL" id="VLLL01000006">
    <property type="protein sequence ID" value="TWJ12677.1"/>
    <property type="molecule type" value="Genomic_DNA"/>
</dbReference>
<proteinExistence type="predicted"/>
<sequence>MVADKPRRTPSRRALIIGAAGVAGVAAAGVVFGEWAGPSLGLFGGDASPSEDASTSPGDEVVADDLVEGVELVDSGFSRQPPRAGRDTPLLGVGARLRNTTDAALWVSAVYIPVDAEGRALQDGDGTGRASFGYGEIPVPPSTELDSVGIGLLEETALPTERIGGVAVQLHRLDFEAKYRSGARIVPATPSSLDHHSGDGPGVDLVTFEADNPGPEVRHADYMVHFRDADGGTIGGWYADRARWNGLEKRLPEGETEVYPTGTSSHTLPVWLPPGLTPRHVDMYLWERP</sequence>
<protein>
    <submittedName>
        <fullName evidence="1">Uncharacterized protein</fullName>
    </submittedName>
</protein>
<dbReference type="RefSeq" id="WP_147139976.1">
    <property type="nucleotide sequence ID" value="NZ_BAABIJ010000002.1"/>
</dbReference>
<reference evidence="1 2" key="1">
    <citation type="journal article" date="2013" name="Stand. Genomic Sci.">
        <title>Genomic Encyclopedia of Type Strains, Phase I: The one thousand microbial genomes (KMG-I) project.</title>
        <authorList>
            <person name="Kyrpides N.C."/>
            <person name="Woyke T."/>
            <person name="Eisen J.A."/>
            <person name="Garrity G."/>
            <person name="Lilburn T.G."/>
            <person name="Beck B.J."/>
            <person name="Whitman W.B."/>
            <person name="Hugenholtz P."/>
            <person name="Klenk H.P."/>
        </authorList>
    </citation>
    <scope>NUCLEOTIDE SEQUENCE [LARGE SCALE GENOMIC DNA]</scope>
    <source>
        <strain evidence="1 2">DSM 45044</strain>
    </source>
</reference>
<dbReference type="Proteomes" id="UP000321617">
    <property type="component" value="Unassembled WGS sequence"/>
</dbReference>
<organism evidence="1 2">
    <name type="scientific">Stackebrandtia albiflava</name>
    <dbReference type="NCBI Taxonomy" id="406432"/>
    <lineage>
        <taxon>Bacteria</taxon>
        <taxon>Bacillati</taxon>
        <taxon>Actinomycetota</taxon>
        <taxon>Actinomycetes</taxon>
        <taxon>Glycomycetales</taxon>
        <taxon>Glycomycetaceae</taxon>
        <taxon>Stackebrandtia</taxon>
    </lineage>
</organism>
<comment type="caution">
    <text evidence="1">The sequence shown here is derived from an EMBL/GenBank/DDBJ whole genome shotgun (WGS) entry which is preliminary data.</text>
</comment>